<dbReference type="HOGENOM" id="CLU_006354_2_4_10"/>
<accession>A0A077ENF0</accession>
<name>A0A077ENF0_9FLAO</name>
<keyword evidence="7" id="KW-0645">Protease</keyword>
<evidence type="ECO:0000256" key="18">
    <source>
        <dbReference type="SAM" id="MobiDB-lite"/>
    </source>
</evidence>
<evidence type="ECO:0000256" key="15">
    <source>
        <dbReference type="ARBA" id="ARBA00023316"/>
    </source>
</evidence>
<sequence length="794" mass="89438">MENNTKNKQQSFPLPPKKKKQTSDKGVKRWIKFIWLGLAALVVGIAGLFFMVSQGLLGEMPDVKELENPDIYVASEIISSDGVSLGKFEKEKVIPVKYKDLPPHLIFALQAKEDERFKEHSGIDMKSVFRAVRFGGGRGGGSTITQQLAKLLFTRNVSKNKFQRVFQKLKEWSVAVSLEKRYTKEEIITLYFNKFDFTKNANGIEMASRIYFNKHTNELTLPEAAMFVAMLEAPNANNPLKNPERAKLRRDVVLKQMLDTGYIDDNTYNQAINTPIVTDYHPVKSVNEGYSAYFKFYLRKEIDGYLKDYEKETGKSLNLFRDGLKIYVTLDSRMQKYAEEAIKQHLTVLQKNFDSEQARNPNRPYYLISKQTANDLMMAAVKRTGRYKQMKAEGMSEDSIMMDFKKPTKLSRFTWNGEEEVEMSPWDSIRYHKQIAQAGLMSMEPSTGNIKAWVGGIDWQHYQYDHVKQGKRQVGSTFKPFVYATAIMNLGYTPCTTVSNANYSKGGWNVRGGRGGGALALRDALAHSQNAVAARLIESTGVDKVIQLARDLGVQSDIPKNNTIALGSSDITIYEMLGAYSTFANFGTYTKPEMVWRIEDPNGRLIKEVKPESKEVMNEVYAYTMIDMMKGVAEYGTASSGLKRLGINAEIAAKTGTTNNNSDGWFMGITPKLATGVWVGWEDRATHFYSTGEGQGARMALPIWGYFMQRVYKDKSLGITQDDRFVKPSAYDGCNSLKGLGGYGDEGGLQTIDEVRNPRPPANNGNPDNNGQPAKKEENINDKINKTDDIDFNK</sequence>
<feature type="transmembrane region" description="Helical" evidence="19">
    <location>
        <begin position="33"/>
        <end position="52"/>
    </location>
</feature>
<protein>
    <submittedName>
        <fullName evidence="22">Multimodular transpeptidase-transglycosylase</fullName>
    </submittedName>
</protein>
<evidence type="ECO:0000256" key="16">
    <source>
        <dbReference type="ARBA" id="ARBA00034000"/>
    </source>
</evidence>
<proteinExistence type="inferred from homology"/>
<dbReference type="GO" id="GO:0071555">
    <property type="term" value="P:cell wall organization"/>
    <property type="evidence" value="ECO:0007669"/>
    <property type="project" value="UniProtKB-KW"/>
</dbReference>
<evidence type="ECO:0000256" key="14">
    <source>
        <dbReference type="ARBA" id="ARBA00023268"/>
    </source>
</evidence>
<dbReference type="Pfam" id="PF00912">
    <property type="entry name" value="Transgly"/>
    <property type="match status" value="1"/>
</dbReference>
<evidence type="ECO:0000256" key="17">
    <source>
        <dbReference type="ARBA" id="ARBA00049902"/>
    </source>
</evidence>
<keyword evidence="8" id="KW-0328">Glycosyltransferase</keyword>
<evidence type="ECO:0000256" key="2">
    <source>
        <dbReference type="ARBA" id="ARBA00004752"/>
    </source>
</evidence>
<keyword evidence="11" id="KW-0133">Cell shape</keyword>
<dbReference type="Gene3D" id="3.40.710.10">
    <property type="entry name" value="DD-peptidase/beta-lactamase superfamily"/>
    <property type="match status" value="2"/>
</dbReference>
<keyword evidence="19" id="KW-1133">Transmembrane helix</keyword>
<evidence type="ECO:0000256" key="11">
    <source>
        <dbReference type="ARBA" id="ARBA00022960"/>
    </source>
</evidence>
<feature type="region of interest" description="Disordered" evidence="18">
    <location>
        <begin position="747"/>
        <end position="794"/>
    </location>
</feature>
<dbReference type="InterPro" id="IPR023346">
    <property type="entry name" value="Lysozyme-like_dom_sf"/>
</dbReference>
<dbReference type="Pfam" id="PF00905">
    <property type="entry name" value="Transpeptidase"/>
    <property type="match status" value="1"/>
</dbReference>
<dbReference type="GO" id="GO:0030288">
    <property type="term" value="C:outer membrane-bounded periplasmic space"/>
    <property type="evidence" value="ECO:0007669"/>
    <property type="project" value="TreeGrafter"/>
</dbReference>
<keyword evidence="10" id="KW-0378">Hydrolase</keyword>
<dbReference type="InterPro" id="IPR036950">
    <property type="entry name" value="PBP_transglycosylase"/>
</dbReference>
<keyword evidence="13 19" id="KW-0472">Membrane</keyword>
<evidence type="ECO:0000256" key="12">
    <source>
        <dbReference type="ARBA" id="ARBA00022984"/>
    </source>
</evidence>
<feature type="compositionally biased region" description="Low complexity" evidence="18">
    <location>
        <begin position="762"/>
        <end position="773"/>
    </location>
</feature>
<comment type="similarity">
    <text evidence="4">In the N-terminal section; belongs to the glycosyltransferase 51 family.</text>
</comment>
<reference evidence="22" key="2">
    <citation type="journal article" date="2015" name="Genome Biol. Evol.">
        <title>Complete Genome Sequence and Transcriptomic Analysis of the Novel Pathogen Elizabethkingia anophelis in Response to Oxidative Stress.</title>
        <authorList>
            <person name="Li Y."/>
            <person name="Liu Y."/>
            <person name="Chew S.C."/>
            <person name="Tay M."/>
            <person name="Salido M.M."/>
            <person name="Teo J."/>
            <person name="Lauro F.M."/>
            <person name="Givskov M."/>
            <person name="Yang L."/>
        </authorList>
    </citation>
    <scope>NUCLEOTIDE SEQUENCE</scope>
    <source>
        <strain evidence="22">NUHP1</strain>
    </source>
</reference>
<keyword evidence="14" id="KW-0511">Multifunctional enzyme</keyword>
<comment type="similarity">
    <text evidence="3">In the C-terminal section; belongs to the transpeptidase family.</text>
</comment>
<keyword evidence="12" id="KW-0573">Peptidoglycan synthesis</keyword>
<dbReference type="AlphaFoldDB" id="A0A077ENF0"/>
<reference evidence="22" key="1">
    <citation type="journal article" date="2013" name="Lancet">
        <title>First case of E anophelis outbreak in an intensive-care unit.</title>
        <authorList>
            <person name="Teo J."/>
            <person name="Tan S.Y."/>
            <person name="Tay M."/>
            <person name="Ding Y."/>
            <person name="Kjelleberg S."/>
            <person name="Givskov M."/>
            <person name="Lin R.T."/>
            <person name="Yang L."/>
        </authorList>
    </citation>
    <scope>NUCLEOTIDE SEQUENCE [LARGE SCALE GENOMIC DNA]</scope>
    <source>
        <strain evidence="22">NUHP1</strain>
    </source>
</reference>
<feature type="domain" description="Glycosyl transferase family 51" evidence="21">
    <location>
        <begin position="83"/>
        <end position="257"/>
    </location>
</feature>
<evidence type="ECO:0000256" key="1">
    <source>
        <dbReference type="ARBA" id="ARBA00004236"/>
    </source>
</evidence>
<evidence type="ECO:0000256" key="9">
    <source>
        <dbReference type="ARBA" id="ARBA00022679"/>
    </source>
</evidence>
<dbReference type="InterPro" id="IPR050396">
    <property type="entry name" value="Glycosyltr_51/Transpeptidase"/>
</dbReference>
<evidence type="ECO:0000256" key="7">
    <source>
        <dbReference type="ARBA" id="ARBA00022670"/>
    </source>
</evidence>
<evidence type="ECO:0000256" key="19">
    <source>
        <dbReference type="SAM" id="Phobius"/>
    </source>
</evidence>
<evidence type="ECO:0000259" key="20">
    <source>
        <dbReference type="Pfam" id="PF00905"/>
    </source>
</evidence>
<evidence type="ECO:0000313" key="22">
    <source>
        <dbReference type="EMBL" id="AIL47724.1"/>
    </source>
</evidence>
<evidence type="ECO:0000256" key="3">
    <source>
        <dbReference type="ARBA" id="ARBA00007090"/>
    </source>
</evidence>
<dbReference type="SUPFAM" id="SSF56601">
    <property type="entry name" value="beta-lactamase/transpeptidase-like"/>
    <property type="match status" value="1"/>
</dbReference>
<dbReference type="GO" id="GO:0008658">
    <property type="term" value="F:penicillin binding"/>
    <property type="evidence" value="ECO:0007669"/>
    <property type="project" value="InterPro"/>
</dbReference>
<comment type="catalytic activity">
    <reaction evidence="17">
        <text>[GlcNAc-(1-&gt;4)-Mur2Ac(oyl-L-Ala-gamma-D-Glu-L-Lys-D-Ala-D-Ala)](n)-di-trans,octa-cis-undecaprenyl diphosphate + beta-D-GlcNAc-(1-&gt;4)-Mur2Ac(oyl-L-Ala-gamma-D-Glu-L-Lys-D-Ala-D-Ala)-di-trans,octa-cis-undecaprenyl diphosphate = [GlcNAc-(1-&gt;4)-Mur2Ac(oyl-L-Ala-gamma-D-Glu-L-Lys-D-Ala-D-Ala)](n+1)-di-trans,octa-cis-undecaprenyl diphosphate + di-trans,octa-cis-undecaprenyl diphosphate + H(+)</text>
        <dbReference type="Rhea" id="RHEA:23708"/>
        <dbReference type="Rhea" id="RHEA-COMP:9602"/>
        <dbReference type="Rhea" id="RHEA-COMP:9603"/>
        <dbReference type="ChEBI" id="CHEBI:15378"/>
        <dbReference type="ChEBI" id="CHEBI:58405"/>
        <dbReference type="ChEBI" id="CHEBI:60033"/>
        <dbReference type="ChEBI" id="CHEBI:78435"/>
        <dbReference type="EC" id="2.4.99.28"/>
    </reaction>
</comment>
<dbReference type="GO" id="GO:0008360">
    <property type="term" value="P:regulation of cell shape"/>
    <property type="evidence" value="ECO:0007669"/>
    <property type="project" value="UniProtKB-KW"/>
</dbReference>
<keyword evidence="5" id="KW-1003">Cell membrane</keyword>
<keyword evidence="6" id="KW-0121">Carboxypeptidase</keyword>
<evidence type="ECO:0000256" key="10">
    <source>
        <dbReference type="ARBA" id="ARBA00022801"/>
    </source>
</evidence>
<keyword evidence="15" id="KW-0961">Cell wall biogenesis/degradation</keyword>
<feature type="region of interest" description="Disordered" evidence="18">
    <location>
        <begin position="1"/>
        <end position="23"/>
    </location>
</feature>
<evidence type="ECO:0000259" key="21">
    <source>
        <dbReference type="Pfam" id="PF00912"/>
    </source>
</evidence>
<keyword evidence="19" id="KW-0812">Transmembrane</keyword>
<evidence type="ECO:0000313" key="23">
    <source>
        <dbReference type="Proteomes" id="UP000028933"/>
    </source>
</evidence>
<dbReference type="GO" id="GO:0006508">
    <property type="term" value="P:proteolysis"/>
    <property type="evidence" value="ECO:0007669"/>
    <property type="project" value="UniProtKB-KW"/>
</dbReference>
<evidence type="ECO:0000256" key="13">
    <source>
        <dbReference type="ARBA" id="ARBA00023136"/>
    </source>
</evidence>
<gene>
    <name evidence="22" type="ORF">BD94_3949</name>
</gene>
<feature type="domain" description="Penicillin-binding protein transpeptidase" evidence="20">
    <location>
        <begin position="442"/>
        <end position="674"/>
    </location>
</feature>
<evidence type="ECO:0000256" key="6">
    <source>
        <dbReference type="ARBA" id="ARBA00022645"/>
    </source>
</evidence>
<dbReference type="PANTHER" id="PTHR32282">
    <property type="entry name" value="BINDING PROTEIN TRANSPEPTIDASE, PUTATIVE-RELATED"/>
    <property type="match status" value="1"/>
</dbReference>
<dbReference type="Proteomes" id="UP000028933">
    <property type="component" value="Chromosome"/>
</dbReference>
<evidence type="ECO:0000256" key="5">
    <source>
        <dbReference type="ARBA" id="ARBA00022475"/>
    </source>
</evidence>
<dbReference type="InterPro" id="IPR001264">
    <property type="entry name" value="Glyco_trans_51"/>
</dbReference>
<comment type="pathway">
    <text evidence="2">Cell wall biogenesis; peptidoglycan biosynthesis.</text>
</comment>
<keyword evidence="9" id="KW-0808">Transferase</keyword>
<dbReference type="GO" id="GO:0009002">
    <property type="term" value="F:serine-type D-Ala-D-Ala carboxypeptidase activity"/>
    <property type="evidence" value="ECO:0007669"/>
    <property type="project" value="UniProtKB-EC"/>
</dbReference>
<organism evidence="22 23">
    <name type="scientific">Elizabethkingia anophelis NUHP1</name>
    <dbReference type="NCBI Taxonomy" id="1338011"/>
    <lineage>
        <taxon>Bacteria</taxon>
        <taxon>Pseudomonadati</taxon>
        <taxon>Bacteroidota</taxon>
        <taxon>Flavobacteriia</taxon>
        <taxon>Flavobacteriales</taxon>
        <taxon>Weeksellaceae</taxon>
        <taxon>Elizabethkingia</taxon>
    </lineage>
</organism>
<dbReference type="GO" id="GO:0009252">
    <property type="term" value="P:peptidoglycan biosynthetic process"/>
    <property type="evidence" value="ECO:0007669"/>
    <property type="project" value="UniProtKB-KW"/>
</dbReference>
<comment type="catalytic activity">
    <reaction evidence="16">
        <text>Preferential cleavage: (Ac)2-L-Lys-D-Ala-|-D-Ala. Also transpeptidation of peptidyl-alanyl moieties that are N-acyl substituents of D-alanine.</text>
        <dbReference type="EC" id="3.4.16.4"/>
    </reaction>
</comment>
<dbReference type="Gene3D" id="1.10.3810.10">
    <property type="entry name" value="Biosynthetic peptidoglycan transglycosylase-like"/>
    <property type="match status" value="1"/>
</dbReference>
<dbReference type="GO" id="GO:0008955">
    <property type="term" value="F:peptidoglycan glycosyltransferase activity"/>
    <property type="evidence" value="ECO:0007669"/>
    <property type="project" value="UniProtKB-EC"/>
</dbReference>
<dbReference type="eggNOG" id="COG5009">
    <property type="taxonomic scope" value="Bacteria"/>
</dbReference>
<dbReference type="GO" id="GO:0005886">
    <property type="term" value="C:plasma membrane"/>
    <property type="evidence" value="ECO:0007669"/>
    <property type="project" value="UniProtKB-SubCell"/>
</dbReference>
<dbReference type="InterPro" id="IPR012338">
    <property type="entry name" value="Beta-lactam/transpept-like"/>
</dbReference>
<dbReference type="InterPro" id="IPR001460">
    <property type="entry name" value="PCN-bd_Tpept"/>
</dbReference>
<comment type="subcellular location">
    <subcellularLocation>
        <location evidence="1">Cell membrane</location>
    </subcellularLocation>
</comment>
<feature type="compositionally biased region" description="Basic and acidic residues" evidence="18">
    <location>
        <begin position="774"/>
        <end position="794"/>
    </location>
</feature>
<dbReference type="PANTHER" id="PTHR32282:SF11">
    <property type="entry name" value="PENICILLIN-BINDING PROTEIN 1B"/>
    <property type="match status" value="1"/>
</dbReference>
<dbReference type="EMBL" id="CP007547">
    <property type="protein sequence ID" value="AIL47724.1"/>
    <property type="molecule type" value="Genomic_DNA"/>
</dbReference>
<dbReference type="STRING" id="1338011.BD94_3949"/>
<dbReference type="KEGG" id="eao:BD94_3949"/>
<dbReference type="RefSeq" id="WP_024563919.1">
    <property type="nucleotide sequence ID" value="NZ_CP007547.1"/>
</dbReference>
<dbReference type="SUPFAM" id="SSF53955">
    <property type="entry name" value="Lysozyme-like"/>
    <property type="match status" value="1"/>
</dbReference>
<evidence type="ECO:0000256" key="8">
    <source>
        <dbReference type="ARBA" id="ARBA00022676"/>
    </source>
</evidence>
<feature type="compositionally biased region" description="Polar residues" evidence="18">
    <location>
        <begin position="1"/>
        <end position="12"/>
    </location>
</feature>
<evidence type="ECO:0000256" key="4">
    <source>
        <dbReference type="ARBA" id="ARBA00007739"/>
    </source>
</evidence>